<keyword evidence="1" id="KW-0472">Membrane</keyword>
<feature type="domain" description="EamA" evidence="2">
    <location>
        <begin position="149"/>
        <end position="273"/>
    </location>
</feature>
<evidence type="ECO:0000313" key="5">
    <source>
        <dbReference type="Proteomes" id="UP000236447"/>
    </source>
</evidence>
<feature type="transmembrane region" description="Helical" evidence="1">
    <location>
        <begin position="64"/>
        <end position="89"/>
    </location>
</feature>
<feature type="transmembrane region" description="Helical" evidence="1">
    <location>
        <begin position="261"/>
        <end position="279"/>
    </location>
</feature>
<feature type="transmembrane region" description="Helical" evidence="1">
    <location>
        <begin position="146"/>
        <end position="164"/>
    </location>
</feature>
<sequence>MDTLRGSLLMVLAMAAFALEDMFIKSAARSLPVGQILILFGAGGMVIFAIVARAQGHRLWNPVFCTRALLVRSVAEVAGRLCFTLAIALTPLSSASAILQATPLVVSAGAVVFFGEHVGLRRWLAIAAGFIGVLMILRPGASGFELASLFAVAGTLGFAGRDLATRAAPAGLSNAHLGLAGFAMLVVAGLIALPFGAPMKTPDAATTIDLAAATLVGVVAYQALTGAMRVGEISVVAPFRYTRLIFAMVLGVVVFHERPDMWTLIGSAVIVISGGFTLMRSNRRQVT</sequence>
<keyword evidence="1" id="KW-0812">Transmembrane</keyword>
<accession>A0A135IFZ5</accession>
<proteinExistence type="predicted"/>
<dbReference type="SUPFAM" id="SSF103481">
    <property type="entry name" value="Multidrug resistance efflux transporter EmrE"/>
    <property type="match status" value="2"/>
</dbReference>
<dbReference type="Gene3D" id="1.10.3730.20">
    <property type="match status" value="1"/>
</dbReference>
<evidence type="ECO:0000256" key="1">
    <source>
        <dbReference type="SAM" id="Phobius"/>
    </source>
</evidence>
<evidence type="ECO:0000313" key="3">
    <source>
        <dbReference type="EMBL" id="AUQ93206.1"/>
    </source>
</evidence>
<dbReference type="PANTHER" id="PTHR22911:SF135">
    <property type="entry name" value="BLR4310 PROTEIN"/>
    <property type="match status" value="1"/>
</dbReference>
<reference evidence="3 6" key="3">
    <citation type="journal article" date="2017" name="Int. J. Syst. Evol. Microbiol.">
        <title>Adaptation of Surface-Associated Bacteria to the Open Ocean: A Genomically Distinct Subpopulation of Phaeobacter gallaeciensis Colonizes Pacific Mesozooplankton.</title>
        <authorList>
            <person name="Freese H.M."/>
            <person name="Methner A."/>
            <person name="Overmann J."/>
        </authorList>
    </citation>
    <scope>NUCLEOTIDE SEQUENCE [LARGE SCALE GENOMIC DNA]</scope>
    <source>
        <strain evidence="3 6">P66</strain>
    </source>
</reference>
<evidence type="ECO:0000313" key="6">
    <source>
        <dbReference type="Proteomes" id="UP000236536"/>
    </source>
</evidence>
<dbReference type="EMBL" id="CP010705">
    <property type="protein sequence ID" value="AUQ93206.1"/>
    <property type="molecule type" value="Genomic_DNA"/>
</dbReference>
<dbReference type="Proteomes" id="UP000236447">
    <property type="component" value="Chromosome"/>
</dbReference>
<dbReference type="InterPro" id="IPR037185">
    <property type="entry name" value="EmrE-like"/>
</dbReference>
<keyword evidence="6" id="KW-1185">Reference proteome</keyword>
<feature type="transmembrane region" description="Helical" evidence="1">
    <location>
        <begin position="122"/>
        <end position="140"/>
    </location>
</feature>
<dbReference type="InterPro" id="IPR000620">
    <property type="entry name" value="EamA_dom"/>
</dbReference>
<feature type="transmembrane region" description="Helical" evidence="1">
    <location>
        <begin position="204"/>
        <end position="224"/>
    </location>
</feature>
<protein>
    <submittedName>
        <fullName evidence="3 4">Integral membrane protein</fullName>
    </submittedName>
</protein>
<evidence type="ECO:0000259" key="2">
    <source>
        <dbReference type="Pfam" id="PF00892"/>
    </source>
</evidence>
<evidence type="ECO:0000313" key="4">
    <source>
        <dbReference type="EMBL" id="AUR00318.1"/>
    </source>
</evidence>
<keyword evidence="1" id="KW-1133">Transmembrane helix</keyword>
<feature type="domain" description="EamA" evidence="2">
    <location>
        <begin position="5"/>
        <end position="137"/>
    </location>
</feature>
<dbReference type="AlphaFoldDB" id="A0A135IFZ5"/>
<name>A0A135IFZ5_9RHOB</name>
<dbReference type="PANTHER" id="PTHR22911">
    <property type="entry name" value="ACYL-MALONYL CONDENSING ENZYME-RELATED"/>
    <property type="match status" value="1"/>
</dbReference>
<dbReference type="GeneID" id="57289629"/>
<reference evidence="4 5" key="1">
    <citation type="journal article" date="2017" name="Front. Microbiol.">
        <title>Phaeobacter piscinae sp. nov., a species of the Roseobacter group and potential aquaculture probiont.</title>
        <authorList>
            <person name="Sonnenschein E.C."/>
            <person name="Phippen C.B.W."/>
            <person name="Nielsen K.F."/>
            <person name="Mateiu R.V."/>
            <person name="Melchiorsen J."/>
            <person name="Gram L."/>
            <person name="Overmann J."/>
            <person name="Freese H.M."/>
        </authorList>
    </citation>
    <scope>NUCLEOTIDE SEQUENCE [LARGE SCALE GENOMIC DNA]</scope>
    <source>
        <strain evidence="4 5">P88</strain>
    </source>
</reference>
<gene>
    <name evidence="3" type="ORF">PhaeoP66_00384</name>
    <name evidence="4" type="ORF">PhaeoP88_02981</name>
</gene>
<dbReference type="Proteomes" id="UP000236536">
    <property type="component" value="Chromosome"/>
</dbReference>
<feature type="transmembrane region" description="Helical" evidence="1">
    <location>
        <begin position="176"/>
        <end position="198"/>
    </location>
</feature>
<dbReference type="GO" id="GO:0016020">
    <property type="term" value="C:membrane"/>
    <property type="evidence" value="ECO:0007669"/>
    <property type="project" value="InterPro"/>
</dbReference>
<dbReference type="Pfam" id="PF00892">
    <property type="entry name" value="EamA"/>
    <property type="match status" value="2"/>
</dbReference>
<dbReference type="RefSeq" id="WP_027248662.1">
    <property type="nucleotide sequence ID" value="NZ_CBCSDS010000012.1"/>
</dbReference>
<dbReference type="EMBL" id="CP010725">
    <property type="protein sequence ID" value="AUR00318.1"/>
    <property type="molecule type" value="Genomic_DNA"/>
</dbReference>
<feature type="transmembrane region" description="Helical" evidence="1">
    <location>
        <begin position="236"/>
        <end position="255"/>
    </location>
</feature>
<organism evidence="4 5">
    <name type="scientific">Phaeobacter inhibens</name>
    <dbReference type="NCBI Taxonomy" id="221822"/>
    <lineage>
        <taxon>Bacteria</taxon>
        <taxon>Pseudomonadati</taxon>
        <taxon>Pseudomonadota</taxon>
        <taxon>Alphaproteobacteria</taxon>
        <taxon>Rhodobacterales</taxon>
        <taxon>Roseobacteraceae</taxon>
        <taxon>Phaeobacter</taxon>
    </lineage>
</organism>
<feature type="transmembrane region" description="Helical" evidence="1">
    <location>
        <begin position="95"/>
        <end position="115"/>
    </location>
</feature>
<feature type="transmembrane region" description="Helical" evidence="1">
    <location>
        <begin position="34"/>
        <end position="52"/>
    </location>
</feature>
<reference evidence="5 6" key="2">
    <citation type="journal article" date="2017" name="Genome Biol. Evol.">
        <title>Trajectories and Drivers of Genome Evolution in Surface-Associated Marine Phaeobacter.</title>
        <authorList>
            <person name="Freese H.M."/>
            <person name="Sikorski J."/>
            <person name="Bunk B."/>
            <person name="Scheuner C."/>
            <person name="Meier-Kolthoff J.P."/>
            <person name="Sproer C."/>
            <person name="Gram L."/>
            <person name="Overmann J."/>
        </authorList>
    </citation>
    <scope>NUCLEOTIDE SEQUENCE [LARGE SCALE GENOMIC DNA]</scope>
    <source>
        <strain evidence="3 6">P66</strain>
        <strain evidence="4 5">P88</strain>
    </source>
</reference>